<evidence type="ECO:0000313" key="3">
    <source>
        <dbReference type="EnsemblPlants" id="Kaladp0152s0021.1.v1.1"/>
    </source>
</evidence>
<evidence type="ECO:0000256" key="1">
    <source>
        <dbReference type="SAM" id="MobiDB-lite"/>
    </source>
</evidence>
<dbReference type="InterPro" id="IPR012337">
    <property type="entry name" value="RNaseH-like_sf"/>
</dbReference>
<evidence type="ECO:0000259" key="2">
    <source>
        <dbReference type="Pfam" id="PF14372"/>
    </source>
</evidence>
<dbReference type="SUPFAM" id="SSF53098">
    <property type="entry name" value="Ribonuclease H-like"/>
    <property type="match status" value="1"/>
</dbReference>
<feature type="region of interest" description="Disordered" evidence="1">
    <location>
        <begin position="318"/>
        <end position="337"/>
    </location>
</feature>
<dbReference type="Proteomes" id="UP000594263">
    <property type="component" value="Unplaced"/>
</dbReference>
<dbReference type="InterPro" id="IPR025525">
    <property type="entry name" value="hAT-like_transposase_RNase-H"/>
</dbReference>
<dbReference type="GO" id="GO:0003677">
    <property type="term" value="F:DNA binding"/>
    <property type="evidence" value="ECO:0007669"/>
    <property type="project" value="InterPro"/>
</dbReference>
<protein>
    <recommendedName>
        <fullName evidence="2">hAT-like transposase RNase-H fold domain-containing protein</fullName>
    </recommendedName>
</protein>
<dbReference type="AlphaFoldDB" id="A0A7N0V7W0"/>
<feature type="domain" description="hAT-like transposase RNase-H fold" evidence="2">
    <location>
        <begin position="106"/>
        <end position="205"/>
    </location>
</feature>
<dbReference type="PANTHER" id="PTHR47471">
    <property type="entry name" value="GYF DOMAIN-CONTAINING PROTEIN"/>
    <property type="match status" value="1"/>
</dbReference>
<dbReference type="EnsemblPlants" id="Kaladp0152s0021.1.v1.1">
    <property type="protein sequence ID" value="Kaladp0152s0021.1.v1.1"/>
    <property type="gene ID" value="Kaladp0152s0021.v1.1"/>
</dbReference>
<name>A0A7N0V7W0_KALFE</name>
<evidence type="ECO:0000313" key="4">
    <source>
        <dbReference type="Proteomes" id="UP000594263"/>
    </source>
</evidence>
<dbReference type="Gramene" id="Kaladp0152s0021.1.v1.1">
    <property type="protein sequence ID" value="Kaladp0152s0021.1.v1.1"/>
    <property type="gene ID" value="Kaladp0152s0021.v1.1"/>
</dbReference>
<dbReference type="PANTHER" id="PTHR47471:SF1">
    <property type="entry name" value="PROTEIN ESSENTIAL FOR POTEXVIRUS ACCUMULATION 1"/>
    <property type="match status" value="1"/>
</dbReference>
<accession>A0A7N0V7W0</accession>
<dbReference type="Pfam" id="PF14372">
    <property type="entry name" value="hAT-like_RNase-H"/>
    <property type="match status" value="1"/>
</dbReference>
<feature type="compositionally biased region" description="Basic residues" evidence="1">
    <location>
        <begin position="326"/>
        <end position="336"/>
    </location>
</feature>
<keyword evidence="4" id="KW-1185">Reference proteome</keyword>
<proteinExistence type="predicted"/>
<organism evidence="3 4">
    <name type="scientific">Kalanchoe fedtschenkoi</name>
    <name type="common">Lavender scallops</name>
    <name type="synonym">South American air plant</name>
    <dbReference type="NCBI Taxonomy" id="63787"/>
    <lineage>
        <taxon>Eukaryota</taxon>
        <taxon>Viridiplantae</taxon>
        <taxon>Streptophyta</taxon>
        <taxon>Embryophyta</taxon>
        <taxon>Tracheophyta</taxon>
        <taxon>Spermatophyta</taxon>
        <taxon>Magnoliopsida</taxon>
        <taxon>eudicotyledons</taxon>
        <taxon>Gunneridae</taxon>
        <taxon>Pentapetalae</taxon>
        <taxon>Saxifragales</taxon>
        <taxon>Crassulaceae</taxon>
        <taxon>Kalanchoe</taxon>
    </lineage>
</organism>
<reference evidence="3" key="1">
    <citation type="submission" date="2021-01" db="UniProtKB">
        <authorList>
            <consortium name="EnsemblPlants"/>
        </authorList>
    </citation>
    <scope>IDENTIFICATION</scope>
</reference>
<sequence>MIKDTITKIRRSVRYLTHSNYGKQKFENAKKHCKLENKKKVPSDVSTRWNSTYLMIEAALDLKDAFFRLSEIDSNYEHNPTDHEWEHAKLLCECLKTFYNATLQFSGSNFPTSNIFFPLICDISLKLKDWEYGSDERLSIFALRMRLKFDKYWEGCFVMLAVVVMFDPRFKLALVEYYSEKLDEDLSHNLVQKVENTFSDLYNLYAGIASSESSSVNANVSNDHIGGSTVCSLDSGFGSGSGSKQNGSGSGSLLMEILLVENLGSYDPDHEFIDKFLNFKELLPADVLDIAFQSQNDRKSSGGQTSFGIAAVVMESNTQESSTKGGGKKKNKKGKKVSPSVLGFNVVSNRIMMGEIQTVED</sequence>